<name>A0A1H4IRX6_9MICO</name>
<reference evidence="3" key="1">
    <citation type="submission" date="2016-10" db="EMBL/GenBank/DDBJ databases">
        <authorList>
            <person name="Varghese N."/>
            <person name="Submissions S."/>
        </authorList>
    </citation>
    <scope>NUCLEOTIDE SEQUENCE [LARGE SCALE GENOMIC DNA]</scope>
    <source>
        <strain evidence="3">DSM 16089</strain>
    </source>
</reference>
<dbReference type="EMBL" id="FNSQ01000005">
    <property type="protein sequence ID" value="SEB36844.1"/>
    <property type="molecule type" value="Genomic_DNA"/>
</dbReference>
<organism evidence="2 3">
    <name type="scientific">Microbacterium hydrocarbonoxydans</name>
    <dbReference type="NCBI Taxonomy" id="273678"/>
    <lineage>
        <taxon>Bacteria</taxon>
        <taxon>Bacillati</taxon>
        <taxon>Actinomycetota</taxon>
        <taxon>Actinomycetes</taxon>
        <taxon>Micrococcales</taxon>
        <taxon>Microbacteriaceae</taxon>
        <taxon>Microbacterium</taxon>
    </lineage>
</organism>
<proteinExistence type="predicted"/>
<dbReference type="Proteomes" id="UP000183750">
    <property type="component" value="Unassembled WGS sequence"/>
</dbReference>
<dbReference type="Pfam" id="PF00582">
    <property type="entry name" value="Usp"/>
    <property type="match status" value="1"/>
</dbReference>
<evidence type="ECO:0000259" key="1">
    <source>
        <dbReference type="Pfam" id="PF00582"/>
    </source>
</evidence>
<gene>
    <name evidence="2" type="ORF">SAMN04489807_0214</name>
</gene>
<evidence type="ECO:0000313" key="2">
    <source>
        <dbReference type="EMBL" id="SEB36844.1"/>
    </source>
</evidence>
<evidence type="ECO:0000313" key="3">
    <source>
        <dbReference type="Proteomes" id="UP000183750"/>
    </source>
</evidence>
<dbReference type="SUPFAM" id="SSF52402">
    <property type="entry name" value="Adenine nucleotide alpha hydrolases-like"/>
    <property type="match status" value="2"/>
</dbReference>
<feature type="domain" description="UspA" evidence="1">
    <location>
        <begin position="11"/>
        <end position="96"/>
    </location>
</feature>
<sequence>MSRAKSRSRRIVGIDGTATAETALRWAARRSTDDGAPLLLAHVGPFLGQSDASVLEDARAIIGAEHAGLAVESRDLRSPVWKALSEIADPDDVIVIGADTAGLGRSRVSGALSVQLAIRSQCAVAVIPDMDLSFRRGVVAGIGTANTARRVAEAAYVEARDRDAPLTLIHGGCIDHCTDGLDAAERALLAIDPTISIRRRVLSTSAADALLDASLDKELLVLGRGSRSASGTPIGAVTHTVLMNATSPVLFLPPG</sequence>
<dbReference type="InterPro" id="IPR006016">
    <property type="entry name" value="UspA"/>
</dbReference>
<accession>A0A1H4IRX6</accession>
<dbReference type="RefSeq" id="WP_074731511.1">
    <property type="nucleotide sequence ID" value="NZ_FNSQ01000005.1"/>
</dbReference>
<dbReference type="Gene3D" id="3.40.50.12370">
    <property type="match status" value="1"/>
</dbReference>
<keyword evidence="3" id="KW-1185">Reference proteome</keyword>
<dbReference type="OrthoDB" id="4931198at2"/>
<protein>
    <submittedName>
        <fullName evidence="2">Universal stress protein family protein</fullName>
    </submittedName>
</protein>
<dbReference type="AlphaFoldDB" id="A0A1H4IRX6"/>